<accession>A0A151JSY8</accession>
<name>A0A151JSY8_9HYME</name>
<dbReference type="AlphaFoldDB" id="A0A151JSY8"/>
<sequence>MKLPRSWVRLQYNEDLYGDRLYSSYEDIKRKKNVTMKKKIKLKTHNALIVQYLQIRFFLHKNNILKTNKVE</sequence>
<protein>
    <submittedName>
        <fullName evidence="1">Uncharacterized protein</fullName>
    </submittedName>
</protein>
<proteinExistence type="predicted"/>
<dbReference type="Proteomes" id="UP000078541">
    <property type="component" value="Unassembled WGS sequence"/>
</dbReference>
<organism evidence="1 2">
    <name type="scientific">Trachymyrmex septentrionalis</name>
    <dbReference type="NCBI Taxonomy" id="34720"/>
    <lineage>
        <taxon>Eukaryota</taxon>
        <taxon>Metazoa</taxon>
        <taxon>Ecdysozoa</taxon>
        <taxon>Arthropoda</taxon>
        <taxon>Hexapoda</taxon>
        <taxon>Insecta</taxon>
        <taxon>Pterygota</taxon>
        <taxon>Neoptera</taxon>
        <taxon>Endopterygota</taxon>
        <taxon>Hymenoptera</taxon>
        <taxon>Apocrita</taxon>
        <taxon>Aculeata</taxon>
        <taxon>Formicoidea</taxon>
        <taxon>Formicidae</taxon>
        <taxon>Myrmicinae</taxon>
        <taxon>Trachymyrmex</taxon>
    </lineage>
</organism>
<gene>
    <name evidence="1" type="ORF">ALC56_14991</name>
</gene>
<evidence type="ECO:0000313" key="2">
    <source>
        <dbReference type="Proteomes" id="UP000078541"/>
    </source>
</evidence>
<evidence type="ECO:0000313" key="1">
    <source>
        <dbReference type="EMBL" id="KYN30693.1"/>
    </source>
</evidence>
<keyword evidence="2" id="KW-1185">Reference proteome</keyword>
<reference evidence="1 2" key="1">
    <citation type="submission" date="2016-03" db="EMBL/GenBank/DDBJ databases">
        <title>Trachymyrmex septentrionalis WGS genome.</title>
        <authorList>
            <person name="Nygaard S."/>
            <person name="Hu H."/>
            <person name="Boomsma J."/>
            <person name="Zhang G."/>
        </authorList>
    </citation>
    <scope>NUCLEOTIDE SEQUENCE [LARGE SCALE GENOMIC DNA]</scope>
    <source>
        <strain evidence="1">Tsep2-gDNA-1</strain>
        <tissue evidence="1">Whole body</tissue>
    </source>
</reference>
<dbReference type="EMBL" id="KQ982003">
    <property type="protein sequence ID" value="KYN30693.1"/>
    <property type="molecule type" value="Genomic_DNA"/>
</dbReference>